<evidence type="ECO:0000313" key="2">
    <source>
        <dbReference type="Proteomes" id="UP000239589"/>
    </source>
</evidence>
<sequence>MNSWDFIFKIILRLKPKPSTKNSKLMEKSRGFTLIELLVALLIAFLILTPLMGLMVNILSTDKEEQAKANTEDDIQTAISYIARDLQQAIYVYDADGIAAIASQLRYPSDTTKTPILVFWKRDLVTGVVPQVTGADDTFIYSLVAYYLDNSTSTTWSKAARISRWQIKNGVENSATGSVSCTEYTKTYVSGYCPDDGFASFNDYFLDTDKLTVGMKKWRKASASYTNDAVVLIDFVDQSTSSVPAATCPPDVTDPTDITKKLIEWSVVAPTNMTGFYACVDKTNNVTSQVFIRGNALARNSTNASQILYSDGKKSYFPTVNVRVQGRGYLYK</sequence>
<dbReference type="RefSeq" id="WP_104386292.1">
    <property type="nucleotide sequence ID" value="NZ_PGEM01000015.1"/>
</dbReference>
<dbReference type="InterPro" id="IPR012902">
    <property type="entry name" value="N_methyl_site"/>
</dbReference>
<accession>A0A2S6CYY8</accession>
<protein>
    <submittedName>
        <fullName evidence="1">Uncharacterized protein</fullName>
    </submittedName>
</protein>
<dbReference type="OrthoDB" id="461075at2"/>
<dbReference type="EMBL" id="PGEM01000015">
    <property type="protein sequence ID" value="PPJ64927.1"/>
    <property type="molecule type" value="Genomic_DNA"/>
</dbReference>
<dbReference type="NCBIfam" id="NF038304">
    <property type="entry name" value="EPS_HpsC"/>
    <property type="match status" value="1"/>
</dbReference>
<dbReference type="InterPro" id="IPR045584">
    <property type="entry name" value="Pilin-like"/>
</dbReference>
<dbReference type="Pfam" id="PF07963">
    <property type="entry name" value="N_methyl"/>
    <property type="match status" value="1"/>
</dbReference>
<dbReference type="SUPFAM" id="SSF54523">
    <property type="entry name" value="Pili subunits"/>
    <property type="match status" value="1"/>
</dbReference>
<proteinExistence type="predicted"/>
<name>A0A2S6CYY8_9CYAN</name>
<dbReference type="Proteomes" id="UP000239589">
    <property type="component" value="Unassembled WGS sequence"/>
</dbReference>
<organism evidence="1 2">
    <name type="scientific">Cuspidothrix issatschenkoi CHARLIE-1</name>
    <dbReference type="NCBI Taxonomy" id="2052836"/>
    <lineage>
        <taxon>Bacteria</taxon>
        <taxon>Bacillati</taxon>
        <taxon>Cyanobacteriota</taxon>
        <taxon>Cyanophyceae</taxon>
        <taxon>Nostocales</taxon>
        <taxon>Aphanizomenonaceae</taxon>
        <taxon>Cuspidothrix</taxon>
    </lineage>
</organism>
<gene>
    <name evidence="1" type="ORF">CUN59_02175</name>
</gene>
<evidence type="ECO:0000313" key="1">
    <source>
        <dbReference type="EMBL" id="PPJ64927.1"/>
    </source>
</evidence>
<comment type="caution">
    <text evidence="1">The sequence shown here is derived from an EMBL/GenBank/DDBJ whole genome shotgun (WGS) entry which is preliminary data.</text>
</comment>
<reference evidence="1 2" key="1">
    <citation type="submission" date="2018-02" db="EMBL/GenBank/DDBJ databases">
        <title>Discovery of a pederin family compound in a non-symbiotic bloom-forming cyanobacterium.</title>
        <authorList>
            <person name="Kust A."/>
            <person name="Mares J."/>
            <person name="Jokela J."/>
            <person name="Urajova P."/>
            <person name="Hajek J."/>
            <person name="Saurav K."/>
            <person name="Voracova K."/>
            <person name="Fewer D.P."/>
            <person name="Haapaniemi E."/>
            <person name="Permi P."/>
            <person name="Rehakova K."/>
            <person name="Sivonen K."/>
            <person name="Hrouzek P."/>
        </authorList>
    </citation>
    <scope>NUCLEOTIDE SEQUENCE [LARGE SCALE GENOMIC DNA]</scope>
    <source>
        <strain evidence="1 2">CHARLIE-1</strain>
    </source>
</reference>
<dbReference type="NCBIfam" id="TIGR02532">
    <property type="entry name" value="IV_pilin_GFxxxE"/>
    <property type="match status" value="1"/>
</dbReference>
<dbReference type="AlphaFoldDB" id="A0A2S6CYY8"/>
<keyword evidence="2" id="KW-1185">Reference proteome</keyword>